<feature type="transmembrane region" description="Helical" evidence="1">
    <location>
        <begin position="58"/>
        <end position="75"/>
    </location>
</feature>
<evidence type="ECO:0000313" key="4">
    <source>
        <dbReference type="Proteomes" id="UP000781710"/>
    </source>
</evidence>
<dbReference type="EMBL" id="PDWW01000002">
    <property type="protein sequence ID" value="KAF1727034.1"/>
    <property type="molecule type" value="Genomic_DNA"/>
</dbReference>
<dbReference type="InterPro" id="IPR025403">
    <property type="entry name" value="TgpA-like_C"/>
</dbReference>
<keyword evidence="4" id="KW-1185">Reference proteome</keyword>
<keyword evidence="1" id="KW-0472">Membrane</keyword>
<keyword evidence="1" id="KW-0812">Transmembrane</keyword>
<feature type="transmembrane region" description="Helical" evidence="1">
    <location>
        <begin position="168"/>
        <end position="186"/>
    </location>
</feature>
<reference evidence="3 4" key="1">
    <citation type="submission" date="2017-10" db="EMBL/GenBank/DDBJ databases">
        <title>Whole genome sequencing of members of genus Pseudoxanthomonas.</title>
        <authorList>
            <person name="Kumar S."/>
            <person name="Bansal K."/>
            <person name="Kaur A."/>
            <person name="Patil P."/>
            <person name="Sharma S."/>
            <person name="Patil P.B."/>
        </authorList>
    </citation>
    <scope>NUCLEOTIDE SEQUENCE [LARGE SCALE GENOMIC DNA]</scope>
    <source>
        <strain evidence="3 4">DSM 17109</strain>
    </source>
</reference>
<dbReference type="Pfam" id="PF13559">
    <property type="entry name" value="DUF4129"/>
    <property type="match status" value="1"/>
</dbReference>
<dbReference type="InterPro" id="IPR021878">
    <property type="entry name" value="TgpA_N"/>
</dbReference>
<dbReference type="Pfam" id="PF01841">
    <property type="entry name" value="Transglut_core"/>
    <property type="match status" value="1"/>
</dbReference>
<organism evidence="3 4">
    <name type="scientific">Pseudoxanthomonas japonensis</name>
    <dbReference type="NCBI Taxonomy" id="69284"/>
    <lineage>
        <taxon>Bacteria</taxon>
        <taxon>Pseudomonadati</taxon>
        <taxon>Pseudomonadota</taxon>
        <taxon>Gammaproteobacteria</taxon>
        <taxon>Lysobacterales</taxon>
        <taxon>Lysobacteraceae</taxon>
        <taxon>Pseudoxanthomonas</taxon>
    </lineage>
</organism>
<comment type="caution">
    <text evidence="3">The sequence shown here is derived from an EMBL/GenBank/DDBJ whole genome shotgun (WGS) entry which is preliminary data.</text>
</comment>
<dbReference type="Proteomes" id="UP000781710">
    <property type="component" value="Unassembled WGS sequence"/>
</dbReference>
<keyword evidence="1" id="KW-1133">Transmembrane helix</keyword>
<dbReference type="RefSeq" id="WP_162336384.1">
    <property type="nucleotide sequence ID" value="NZ_JBHSRQ010000004.1"/>
</dbReference>
<proteinExistence type="predicted"/>
<feature type="transmembrane region" description="Helical" evidence="1">
    <location>
        <begin position="129"/>
        <end position="148"/>
    </location>
</feature>
<dbReference type="InterPro" id="IPR038765">
    <property type="entry name" value="Papain-like_cys_pep_sf"/>
</dbReference>
<dbReference type="InterPro" id="IPR002931">
    <property type="entry name" value="Transglutaminase-like"/>
</dbReference>
<evidence type="ECO:0000313" key="3">
    <source>
        <dbReference type="EMBL" id="KAF1727034.1"/>
    </source>
</evidence>
<feature type="domain" description="Transglutaminase-like" evidence="2">
    <location>
        <begin position="406"/>
        <end position="477"/>
    </location>
</feature>
<dbReference type="PANTHER" id="PTHR42736">
    <property type="entry name" value="PROTEIN-GLUTAMINE GAMMA-GLUTAMYLTRANSFERASE"/>
    <property type="match status" value="1"/>
</dbReference>
<protein>
    <recommendedName>
        <fullName evidence="2">Transglutaminase-like domain-containing protein</fullName>
    </recommendedName>
</protein>
<dbReference type="Pfam" id="PF11992">
    <property type="entry name" value="TgpA_N"/>
    <property type="match status" value="1"/>
</dbReference>
<name>A0ABQ6ZLA2_9GAMM</name>
<evidence type="ECO:0000256" key="1">
    <source>
        <dbReference type="SAM" id="Phobius"/>
    </source>
</evidence>
<accession>A0ABQ6ZLA2</accession>
<feature type="transmembrane region" description="Helical" evidence="1">
    <location>
        <begin position="545"/>
        <end position="570"/>
    </location>
</feature>
<dbReference type="InterPro" id="IPR052901">
    <property type="entry name" value="Bact_TGase-like"/>
</dbReference>
<dbReference type="Gene3D" id="3.10.620.30">
    <property type="match status" value="1"/>
</dbReference>
<sequence>MKNADAPTLDARSRRWTLAATGACLLALLVQLPPALAMGIGATAVLMAFASWRRPLPGVLRLLLALALVAAVMSVTGMQFGRDTGCALLAGMLAIKPAETRTLRDNRSLLGFALFAPFAAFLLDQGPLSMALGLGSVLGALVALHRLADAEAASLAGTTRPLQQLREIGKLVALGVPLVLAAFWLFPRFPSPLWGVPERALAKPGLSDDMTPGSYLDLIADEAPALRVQFFGATPPTSQMYWRGPVLPDFDGRTWTRGDARADEAPFTPATERAPVAWDYQMDVEPTERRDLVALDLPTATPEGTWVRRDYSVRVPTPLTALTRWRLQSSAPTRFEADLPASLRQQALRLPPGFNPRTRALGTQWRQDAGTDDAAIVARALQWIRADFAYTLDTPFPGRDTVDEFLFDQQQGFCEHFSSSFVFLMRSAGVPARVVTGYAGGVYNPLGRYWIVRNMDAHAWAEVWLPQRGWVRVDPTAAVAPERIYDTLEDRLRRGGAMGAVGELIGVGDLGQVGDWLRRGWNDLVLGFDATRQARMFERFGAKRLGSAALTALFGLFALAALAWMAWLLARGERERDPLLRAWHRLGTRYARLGLGRAPHESPDAWARRVASARQQAAQPLLSLSRRFADARYAPGEGDNRALIEDLRRHRP</sequence>
<dbReference type="PANTHER" id="PTHR42736:SF1">
    <property type="entry name" value="PROTEIN-GLUTAMINE GAMMA-GLUTAMYLTRANSFERASE"/>
    <property type="match status" value="1"/>
</dbReference>
<dbReference type="SMART" id="SM00460">
    <property type="entry name" value="TGc"/>
    <property type="match status" value="1"/>
</dbReference>
<evidence type="ECO:0000259" key="2">
    <source>
        <dbReference type="SMART" id="SM00460"/>
    </source>
</evidence>
<dbReference type="SUPFAM" id="SSF54001">
    <property type="entry name" value="Cysteine proteinases"/>
    <property type="match status" value="1"/>
</dbReference>
<gene>
    <name evidence="3" type="ORF">CSC78_02800</name>
</gene>